<gene>
    <name evidence="2" type="ORF">FNAPI_3383</name>
</gene>
<comment type="caution">
    <text evidence="2">The sequence shown here is derived from an EMBL/GenBank/DDBJ whole genome shotgun (WGS) entry which is preliminary data.</text>
</comment>
<feature type="region of interest" description="Disordered" evidence="1">
    <location>
        <begin position="1"/>
        <end position="30"/>
    </location>
</feature>
<dbReference type="AlphaFoldDB" id="A0A8H5JVB9"/>
<organism evidence="2 3">
    <name type="scientific">Fusarium napiforme</name>
    <dbReference type="NCBI Taxonomy" id="42672"/>
    <lineage>
        <taxon>Eukaryota</taxon>
        <taxon>Fungi</taxon>
        <taxon>Dikarya</taxon>
        <taxon>Ascomycota</taxon>
        <taxon>Pezizomycotina</taxon>
        <taxon>Sordariomycetes</taxon>
        <taxon>Hypocreomycetidae</taxon>
        <taxon>Hypocreales</taxon>
        <taxon>Nectriaceae</taxon>
        <taxon>Fusarium</taxon>
        <taxon>Fusarium fujikuroi species complex</taxon>
    </lineage>
</organism>
<evidence type="ECO:0000256" key="1">
    <source>
        <dbReference type="SAM" id="MobiDB-lite"/>
    </source>
</evidence>
<dbReference type="Proteomes" id="UP000574317">
    <property type="component" value="Unassembled WGS sequence"/>
</dbReference>
<keyword evidence="3" id="KW-1185">Reference proteome</keyword>
<reference evidence="2 3" key="1">
    <citation type="submission" date="2020-05" db="EMBL/GenBank/DDBJ databases">
        <title>Identification and distribution of gene clusters putatively required for synthesis of sphingolipid metabolism inhibitors in phylogenetically diverse species of the filamentous fungus Fusarium.</title>
        <authorList>
            <person name="Kim H.-S."/>
            <person name="Busman M."/>
            <person name="Brown D.W."/>
            <person name="Divon H."/>
            <person name="Uhlig S."/>
            <person name="Proctor R.H."/>
        </authorList>
    </citation>
    <scope>NUCLEOTIDE SEQUENCE [LARGE SCALE GENOMIC DNA]</scope>
    <source>
        <strain evidence="2 3">NRRL 25196</strain>
    </source>
</reference>
<feature type="compositionally biased region" description="Polar residues" evidence="1">
    <location>
        <begin position="1"/>
        <end position="25"/>
    </location>
</feature>
<accession>A0A8H5JVB9</accession>
<name>A0A8H5JVB9_9HYPO</name>
<proteinExistence type="predicted"/>
<sequence>MAEQAPTESNGAVHSTIPNETTIPTQGPLPKPTFPVADPPAEWSTYYIDEKIQWLNTHGLKSDNTVNLGDCYRCGVKLRQMLSVVLKPIFDIRMQINAHYPHTQVQEDVEVFIAALHDGVGDLSDIIYRNVYELLQNGQFRDEAQAITPVPVPELLTISEFDLPQPIETDKPLHTEPFCVLVEILDLLVDKWPWLSDPRPGKQFSWEELIQEVIITGQGFFTEYGDLESGNENGDDEMLCHAMSGGLHLGLSRGDNNENKMC</sequence>
<dbReference type="EMBL" id="JAAOAO010000120">
    <property type="protein sequence ID" value="KAF5562048.1"/>
    <property type="molecule type" value="Genomic_DNA"/>
</dbReference>
<evidence type="ECO:0000313" key="2">
    <source>
        <dbReference type="EMBL" id="KAF5562048.1"/>
    </source>
</evidence>
<evidence type="ECO:0000313" key="3">
    <source>
        <dbReference type="Proteomes" id="UP000574317"/>
    </source>
</evidence>
<protein>
    <submittedName>
        <fullName evidence="2">Uncharacterized protein</fullName>
    </submittedName>
</protein>